<keyword evidence="1" id="KW-1133">Transmembrane helix</keyword>
<keyword evidence="1" id="KW-0472">Membrane</keyword>
<feature type="transmembrane region" description="Helical" evidence="1">
    <location>
        <begin position="170"/>
        <end position="189"/>
    </location>
</feature>
<organism evidence="2 3">
    <name type="scientific">Daphnia magna</name>
    <dbReference type="NCBI Taxonomy" id="35525"/>
    <lineage>
        <taxon>Eukaryota</taxon>
        <taxon>Metazoa</taxon>
        <taxon>Ecdysozoa</taxon>
        <taxon>Arthropoda</taxon>
        <taxon>Crustacea</taxon>
        <taxon>Branchiopoda</taxon>
        <taxon>Diplostraca</taxon>
        <taxon>Cladocera</taxon>
        <taxon>Anomopoda</taxon>
        <taxon>Daphniidae</taxon>
        <taxon>Daphnia</taxon>
    </lineage>
</organism>
<reference evidence="2 3" key="1">
    <citation type="journal article" date="2023" name="Nucleic Acids Res.">
        <title>The hologenome of Daphnia magna reveals possible DNA methylation and microbiome-mediated evolution of the host genome.</title>
        <authorList>
            <person name="Chaturvedi A."/>
            <person name="Li X."/>
            <person name="Dhandapani V."/>
            <person name="Marshall H."/>
            <person name="Kissane S."/>
            <person name="Cuenca-Cambronero M."/>
            <person name="Asole G."/>
            <person name="Calvet F."/>
            <person name="Ruiz-Romero M."/>
            <person name="Marangio P."/>
            <person name="Guigo R."/>
            <person name="Rago D."/>
            <person name="Mirbahai L."/>
            <person name="Eastwood N."/>
            <person name="Colbourne J.K."/>
            <person name="Zhou J."/>
            <person name="Mallon E."/>
            <person name="Orsini L."/>
        </authorList>
    </citation>
    <scope>NUCLEOTIDE SEQUENCE [LARGE SCALE GENOMIC DNA]</scope>
    <source>
        <strain evidence="2">LRV0_1</strain>
    </source>
</reference>
<dbReference type="Proteomes" id="UP001234178">
    <property type="component" value="Unassembled WGS sequence"/>
</dbReference>
<protein>
    <recommendedName>
        <fullName evidence="4">Transmembrane protein</fullName>
    </recommendedName>
</protein>
<name>A0ABR0AJB1_9CRUS</name>
<evidence type="ECO:0000313" key="3">
    <source>
        <dbReference type="Proteomes" id="UP001234178"/>
    </source>
</evidence>
<proteinExistence type="predicted"/>
<feature type="transmembrane region" description="Helical" evidence="1">
    <location>
        <begin position="32"/>
        <end position="51"/>
    </location>
</feature>
<evidence type="ECO:0000313" key="2">
    <source>
        <dbReference type="EMBL" id="KAK4025207.1"/>
    </source>
</evidence>
<comment type="caution">
    <text evidence="2">The sequence shown here is derived from an EMBL/GenBank/DDBJ whole genome shotgun (WGS) entry which is preliminary data.</text>
</comment>
<dbReference type="EMBL" id="JAOYFB010000038">
    <property type="protein sequence ID" value="KAK4025207.1"/>
    <property type="molecule type" value="Genomic_DNA"/>
</dbReference>
<keyword evidence="1" id="KW-0812">Transmembrane</keyword>
<accession>A0ABR0AJB1</accession>
<keyword evidence="3" id="KW-1185">Reference proteome</keyword>
<sequence>MLRSRRLMGFTTASRSTFLFPLPIFFLSTFHLVSFFFFFPLFFPFFLFLLFPVCRRIRVYQQLREEQATCTFTCAAGVFCFWFFFYLFFFFCGKRKCCFCLPPGAKLKNPIFGGLESIDDGNGRHFLDVNLKCGPHVGTRMLARRRALGELATNEHEELSFTAAVLLHQFFASLFLILFFRFFLFFLLVKDGKAVARIQAEKRRFWLRLFNSDALNNLPPTQHFTPFFYFYFLFFPPVQLSASVGSRNDFR</sequence>
<feature type="transmembrane region" description="Helical" evidence="1">
    <location>
        <begin position="72"/>
        <end position="91"/>
    </location>
</feature>
<gene>
    <name evidence="2" type="ORF">OUZ56_014281</name>
</gene>
<evidence type="ECO:0008006" key="4">
    <source>
        <dbReference type="Google" id="ProtNLM"/>
    </source>
</evidence>
<evidence type="ECO:0000256" key="1">
    <source>
        <dbReference type="SAM" id="Phobius"/>
    </source>
</evidence>